<dbReference type="InterPro" id="IPR017585">
    <property type="entry name" value="SAF_FlgA"/>
</dbReference>
<feature type="signal peptide" evidence="7">
    <location>
        <begin position="1"/>
        <end position="23"/>
    </location>
</feature>
<evidence type="ECO:0000256" key="6">
    <source>
        <dbReference type="ARBA" id="ARBA00025643"/>
    </source>
</evidence>
<evidence type="ECO:0000313" key="9">
    <source>
        <dbReference type="EMBL" id="MBK4715451.1"/>
    </source>
</evidence>
<organism evidence="9 10">
    <name type="scientific">Tenebrionibacter intestinalis</name>
    <dbReference type="NCBI Taxonomy" id="2799638"/>
    <lineage>
        <taxon>Bacteria</taxon>
        <taxon>Pseudomonadati</taxon>
        <taxon>Pseudomonadota</taxon>
        <taxon>Gammaproteobacteria</taxon>
        <taxon>Enterobacterales</taxon>
        <taxon>Enterobacteriaceae</taxon>
        <taxon>Tenebrionibacter/Tenebrionicola group</taxon>
        <taxon>Tenebrionibacter</taxon>
    </lineage>
</organism>
<dbReference type="CDD" id="cd11614">
    <property type="entry name" value="SAF_CpaB_FlgA_like"/>
    <property type="match status" value="1"/>
</dbReference>
<name>A0A8K0V292_9ENTR</name>
<dbReference type="Gene3D" id="2.30.30.760">
    <property type="match status" value="1"/>
</dbReference>
<dbReference type="PANTHER" id="PTHR36307:SF1">
    <property type="entry name" value="FLAGELLA BASAL BODY P-RING FORMATION PROTEIN FLGA"/>
    <property type="match status" value="1"/>
</dbReference>
<dbReference type="PANTHER" id="PTHR36307">
    <property type="entry name" value="FLAGELLA BASAL BODY P-RING FORMATION PROTEIN FLGA"/>
    <property type="match status" value="1"/>
</dbReference>
<dbReference type="EMBL" id="JAEPBH010000019">
    <property type="protein sequence ID" value="MBK4715451.1"/>
    <property type="molecule type" value="Genomic_DNA"/>
</dbReference>
<keyword evidence="10" id="KW-1185">Reference proteome</keyword>
<dbReference type="AlphaFoldDB" id="A0A8K0V292"/>
<keyword evidence="5 7" id="KW-0574">Periplasm</keyword>
<feature type="chain" id="PRO_5035486874" description="Flagella basal body P-ring formation protein FlgA" evidence="7">
    <location>
        <begin position="24"/>
        <end position="222"/>
    </location>
</feature>
<keyword evidence="9" id="KW-0282">Flagellum</keyword>
<proteinExistence type="inferred from homology"/>
<comment type="function">
    <text evidence="6 7">Involved in the assembly process of the P-ring formation. It may associate with FlgF on the rod constituting a structure essential for the P-ring assembly or may act as a modulator protein for the P-ring assembly.</text>
</comment>
<dbReference type="NCBIfam" id="TIGR03170">
    <property type="entry name" value="flgA_cterm"/>
    <property type="match status" value="1"/>
</dbReference>
<dbReference type="Gene3D" id="3.90.1210.10">
    <property type="entry name" value="Antifreeze-like/N-acetylneuraminic acid synthase C-terminal domain"/>
    <property type="match status" value="1"/>
</dbReference>
<reference evidence="9" key="1">
    <citation type="submission" date="2021-01" db="EMBL/GenBank/DDBJ databases">
        <title>Intestinitalea alba gen. nov., sp. nov., a novel genus of the family Enterobacteriaceae, isolated from the gut of the plastic-eating mealworm Tenebrio molitor L.</title>
        <authorList>
            <person name="Yang Y."/>
        </authorList>
    </citation>
    <scope>NUCLEOTIDE SEQUENCE</scope>
    <source>
        <strain evidence="9">BIT-L3</strain>
    </source>
</reference>
<gene>
    <name evidence="9" type="primary">flgA</name>
    <name evidence="9" type="ORF">JJB97_08915</name>
</gene>
<dbReference type="SMART" id="SM00858">
    <property type="entry name" value="SAF"/>
    <property type="match status" value="1"/>
</dbReference>
<feature type="domain" description="SAF" evidence="8">
    <location>
        <begin position="98"/>
        <end position="160"/>
    </location>
</feature>
<keyword evidence="4 7" id="KW-0732">Signal</keyword>
<comment type="caution">
    <text evidence="9">The sequence shown here is derived from an EMBL/GenBank/DDBJ whole genome shotgun (WGS) entry which is preliminary data.</text>
</comment>
<evidence type="ECO:0000256" key="4">
    <source>
        <dbReference type="ARBA" id="ARBA00022729"/>
    </source>
</evidence>
<keyword evidence="7" id="KW-1005">Bacterial flagellum biogenesis</keyword>
<dbReference type="GO" id="GO:0042597">
    <property type="term" value="C:periplasmic space"/>
    <property type="evidence" value="ECO:0007669"/>
    <property type="project" value="UniProtKB-SubCell"/>
</dbReference>
<keyword evidence="9" id="KW-0966">Cell projection</keyword>
<evidence type="ECO:0000259" key="8">
    <source>
        <dbReference type="SMART" id="SM00858"/>
    </source>
</evidence>
<dbReference type="GO" id="GO:0044780">
    <property type="term" value="P:bacterial-type flagellum assembly"/>
    <property type="evidence" value="ECO:0007669"/>
    <property type="project" value="InterPro"/>
</dbReference>
<comment type="subcellular location">
    <subcellularLocation>
        <location evidence="1 7">Periplasm</location>
    </subcellularLocation>
</comment>
<keyword evidence="9" id="KW-0969">Cilium</keyword>
<dbReference type="InterPro" id="IPR039246">
    <property type="entry name" value="Flagellar_FlgA"/>
</dbReference>
<accession>A0A8K0V292</accession>
<protein>
    <recommendedName>
        <fullName evidence="3 7">Flagella basal body P-ring formation protein FlgA</fullName>
    </recommendedName>
</protein>
<dbReference type="Pfam" id="PF17656">
    <property type="entry name" value="ChapFlgA_N"/>
    <property type="match status" value="1"/>
</dbReference>
<evidence type="ECO:0000256" key="7">
    <source>
        <dbReference type="RuleBase" id="RU362063"/>
    </source>
</evidence>
<evidence type="ECO:0000256" key="5">
    <source>
        <dbReference type="ARBA" id="ARBA00022764"/>
    </source>
</evidence>
<dbReference type="InterPro" id="IPR041231">
    <property type="entry name" value="FlgA_N"/>
</dbReference>
<dbReference type="Pfam" id="PF13144">
    <property type="entry name" value="ChapFlgA"/>
    <property type="match status" value="1"/>
</dbReference>
<evidence type="ECO:0000256" key="1">
    <source>
        <dbReference type="ARBA" id="ARBA00004418"/>
    </source>
</evidence>
<evidence type="ECO:0000313" key="10">
    <source>
        <dbReference type="Proteomes" id="UP000659047"/>
    </source>
</evidence>
<comment type="similarity">
    <text evidence="2 7">Belongs to the FlgA family.</text>
</comment>
<sequence length="222" mass="23582">MLLSVRVRIAAVGFVLISGAAFAQGGGLAAQIEAQLDARQADKGITHKVTIKTPQAQWPDCPRPALTLPDNNRLTGNMSVGVQCARRQFLQVTVDAEGRYWVARQVIAAGSAISRNQIAQQRGSLSKLPASLVFNPQEIVGSVAVRTLNPGQPIVAGQLRKPWVIKTGDEVDVIISGEGFRIRSKGRATTNAAANRLVRVRMASGQLVTGRVDASGVVVVES</sequence>
<evidence type="ECO:0000256" key="2">
    <source>
        <dbReference type="ARBA" id="ARBA00010474"/>
    </source>
</evidence>
<dbReference type="Proteomes" id="UP000659047">
    <property type="component" value="Unassembled WGS sequence"/>
</dbReference>
<evidence type="ECO:0000256" key="3">
    <source>
        <dbReference type="ARBA" id="ARBA00014754"/>
    </source>
</evidence>
<dbReference type="RefSeq" id="WP_238713678.1">
    <property type="nucleotide sequence ID" value="NZ_JAEPBH010000019.1"/>
</dbReference>
<dbReference type="InterPro" id="IPR013974">
    <property type="entry name" value="SAF"/>
</dbReference>